<keyword evidence="5 6" id="KW-0472">Membrane</keyword>
<name>A0AAD8Y4F1_9STRA</name>
<keyword evidence="4 6" id="KW-1133">Transmembrane helix</keyword>
<keyword evidence="9" id="KW-1185">Reference proteome</keyword>
<dbReference type="GO" id="GO:0016020">
    <property type="term" value="C:membrane"/>
    <property type="evidence" value="ECO:0007669"/>
    <property type="project" value="UniProtKB-SubCell"/>
</dbReference>
<evidence type="ECO:0000256" key="5">
    <source>
        <dbReference type="ARBA" id="ARBA00023136"/>
    </source>
</evidence>
<evidence type="ECO:0000313" key="9">
    <source>
        <dbReference type="Proteomes" id="UP001224775"/>
    </source>
</evidence>
<feature type="region of interest" description="Disordered" evidence="7">
    <location>
        <begin position="1"/>
        <end position="29"/>
    </location>
</feature>
<evidence type="ECO:0000256" key="3">
    <source>
        <dbReference type="ARBA" id="ARBA00022692"/>
    </source>
</evidence>
<comment type="similarity">
    <text evidence="2 6">Belongs to the peroxisomal membrane protein PXMP2/4 family.</text>
</comment>
<dbReference type="InterPro" id="IPR007248">
    <property type="entry name" value="Mpv17_PMP22"/>
</dbReference>
<dbReference type="AlphaFoldDB" id="A0AAD8Y4F1"/>
<accession>A0AAD8Y4F1</accession>
<comment type="subcellular location">
    <subcellularLocation>
        <location evidence="1">Membrane</location>
        <topology evidence="1">Multi-pass membrane protein</topology>
    </subcellularLocation>
</comment>
<feature type="transmembrane region" description="Helical" evidence="6">
    <location>
        <begin position="249"/>
        <end position="271"/>
    </location>
</feature>
<dbReference type="Proteomes" id="UP001224775">
    <property type="component" value="Unassembled WGS sequence"/>
</dbReference>
<comment type="caution">
    <text evidence="8">The sequence shown here is derived from an EMBL/GenBank/DDBJ whole genome shotgun (WGS) entry which is preliminary data.</text>
</comment>
<feature type="transmembrane region" description="Helical" evidence="6">
    <location>
        <begin position="187"/>
        <end position="204"/>
    </location>
</feature>
<gene>
    <name evidence="8" type="ORF">QTG54_010049</name>
</gene>
<feature type="transmembrane region" description="Helical" evidence="6">
    <location>
        <begin position="225"/>
        <end position="243"/>
    </location>
</feature>
<dbReference type="PANTHER" id="PTHR11266:SF80">
    <property type="entry name" value="PEROXISOMAL MEMBRANE PROTEIN 2"/>
    <property type="match status" value="1"/>
</dbReference>
<organism evidence="8 9">
    <name type="scientific">Skeletonema marinoi</name>
    <dbReference type="NCBI Taxonomy" id="267567"/>
    <lineage>
        <taxon>Eukaryota</taxon>
        <taxon>Sar</taxon>
        <taxon>Stramenopiles</taxon>
        <taxon>Ochrophyta</taxon>
        <taxon>Bacillariophyta</taxon>
        <taxon>Coscinodiscophyceae</taxon>
        <taxon>Thalassiosirophycidae</taxon>
        <taxon>Thalassiosirales</taxon>
        <taxon>Skeletonemataceae</taxon>
        <taxon>Skeletonema</taxon>
        <taxon>Skeletonema marinoi-dohrnii complex</taxon>
    </lineage>
</organism>
<dbReference type="Pfam" id="PF04117">
    <property type="entry name" value="Mpv17_PMP22"/>
    <property type="match status" value="1"/>
</dbReference>
<evidence type="ECO:0000256" key="7">
    <source>
        <dbReference type="SAM" id="MobiDB-lite"/>
    </source>
</evidence>
<keyword evidence="3 6" id="KW-0812">Transmembrane</keyword>
<dbReference type="PANTHER" id="PTHR11266">
    <property type="entry name" value="PEROXISOMAL MEMBRANE PROTEIN 2, PXMP2 MPV17"/>
    <property type="match status" value="1"/>
</dbReference>
<reference evidence="8" key="1">
    <citation type="submission" date="2023-06" db="EMBL/GenBank/DDBJ databases">
        <title>Survivors Of The Sea: Transcriptome response of Skeletonema marinoi to long-term dormancy.</title>
        <authorList>
            <person name="Pinder M.I.M."/>
            <person name="Kourtchenko O."/>
            <person name="Robertson E.K."/>
            <person name="Larsson T."/>
            <person name="Maumus F."/>
            <person name="Osuna-Cruz C.M."/>
            <person name="Vancaester E."/>
            <person name="Stenow R."/>
            <person name="Vandepoele K."/>
            <person name="Ploug H."/>
            <person name="Bruchert V."/>
            <person name="Godhe A."/>
            <person name="Topel M."/>
        </authorList>
    </citation>
    <scope>NUCLEOTIDE SEQUENCE</scope>
    <source>
        <strain evidence="8">R05AC</strain>
    </source>
</reference>
<evidence type="ECO:0000256" key="4">
    <source>
        <dbReference type="ARBA" id="ARBA00022989"/>
    </source>
</evidence>
<proteinExistence type="inferred from homology"/>
<evidence type="ECO:0000256" key="2">
    <source>
        <dbReference type="ARBA" id="ARBA00006824"/>
    </source>
</evidence>
<evidence type="ECO:0000313" key="8">
    <source>
        <dbReference type="EMBL" id="KAK1739506.1"/>
    </source>
</evidence>
<sequence>MQSDGHHRSSGSTIEMYGDELEPPKSKARSGYSIDGYSLYDDEVTTATAKSGRFSQLLNHLGRFYSEQLESNPIRTKSFTAGTLAVVGDLLAQGIELSFDNTGEETSGLDGWRVFAMFIEGLCFSGPSMHYAYDFYERLYPIVRCDCVEPIVHEDVQILDANGDIIRVANFKTEWKNVLIHVAFDQIFMAMWYVAGLMIITCVIEGHSSDLGAELQNDYLRNLGASWLAAALFFAPIQIFAFGKLDKSYRVLAVNIIDILWVTVMSIVTHLNRGESESFVKSVLIPMLALIGDNIVDST</sequence>
<protein>
    <submittedName>
        <fullName evidence="8">Mpv17/PMP22 family protein</fullName>
    </submittedName>
</protein>
<evidence type="ECO:0000256" key="6">
    <source>
        <dbReference type="RuleBase" id="RU363053"/>
    </source>
</evidence>
<dbReference type="GO" id="GO:0005737">
    <property type="term" value="C:cytoplasm"/>
    <property type="evidence" value="ECO:0007669"/>
    <property type="project" value="TreeGrafter"/>
</dbReference>
<dbReference type="EMBL" id="JATAAI010000018">
    <property type="protein sequence ID" value="KAK1739506.1"/>
    <property type="molecule type" value="Genomic_DNA"/>
</dbReference>
<evidence type="ECO:0000256" key="1">
    <source>
        <dbReference type="ARBA" id="ARBA00004141"/>
    </source>
</evidence>